<name>A0ABS9SQN9_9BACT</name>
<keyword evidence="1 3" id="KW-0378">Hydrolase</keyword>
<feature type="signal peptide" evidence="2">
    <location>
        <begin position="1"/>
        <end position="18"/>
    </location>
</feature>
<dbReference type="InterPro" id="IPR010905">
    <property type="entry name" value="Glyco_hydro_88"/>
</dbReference>
<protein>
    <submittedName>
        <fullName evidence="3">Glycoside hydrolase family 88 protein</fullName>
    </submittedName>
</protein>
<dbReference type="InterPro" id="IPR052043">
    <property type="entry name" value="PolySaccharide_Degr_Enz"/>
</dbReference>
<evidence type="ECO:0000256" key="1">
    <source>
        <dbReference type="ARBA" id="ARBA00022801"/>
    </source>
</evidence>
<dbReference type="PANTHER" id="PTHR33886">
    <property type="entry name" value="UNSATURATED RHAMNOGALACTURONAN HYDROLASE (EUROFUNG)"/>
    <property type="match status" value="1"/>
</dbReference>
<dbReference type="Gene3D" id="1.50.10.10">
    <property type="match status" value="1"/>
</dbReference>
<dbReference type="Proteomes" id="UP001202248">
    <property type="component" value="Unassembled WGS sequence"/>
</dbReference>
<evidence type="ECO:0000313" key="4">
    <source>
        <dbReference type="Proteomes" id="UP001202248"/>
    </source>
</evidence>
<dbReference type="GO" id="GO:0016787">
    <property type="term" value="F:hydrolase activity"/>
    <property type="evidence" value="ECO:0007669"/>
    <property type="project" value="UniProtKB-KW"/>
</dbReference>
<dbReference type="SUPFAM" id="SSF52317">
    <property type="entry name" value="Class I glutamine amidotransferase-like"/>
    <property type="match status" value="1"/>
</dbReference>
<dbReference type="InterPro" id="IPR029062">
    <property type="entry name" value="Class_I_gatase-like"/>
</dbReference>
<dbReference type="PANTHER" id="PTHR33886:SF8">
    <property type="entry name" value="UNSATURATED RHAMNOGALACTURONAN HYDROLASE (EUROFUNG)"/>
    <property type="match status" value="1"/>
</dbReference>
<organism evidence="3 4">
    <name type="scientific">Niabella ginsengisoli</name>
    <dbReference type="NCBI Taxonomy" id="522298"/>
    <lineage>
        <taxon>Bacteria</taxon>
        <taxon>Pseudomonadati</taxon>
        <taxon>Bacteroidota</taxon>
        <taxon>Chitinophagia</taxon>
        <taxon>Chitinophagales</taxon>
        <taxon>Chitinophagaceae</taxon>
        <taxon>Niabella</taxon>
    </lineage>
</organism>
<feature type="chain" id="PRO_5045799737" evidence="2">
    <location>
        <begin position="19"/>
        <end position="633"/>
    </location>
</feature>
<evidence type="ECO:0000256" key="2">
    <source>
        <dbReference type="SAM" id="SignalP"/>
    </source>
</evidence>
<comment type="caution">
    <text evidence="3">The sequence shown here is derived from an EMBL/GenBank/DDBJ whole genome shotgun (WGS) entry which is preliminary data.</text>
</comment>
<dbReference type="RefSeq" id="WP_240833095.1">
    <property type="nucleotide sequence ID" value="NZ_JAKWBL010000004.1"/>
</dbReference>
<sequence>MRKILFILIVLLSFKAQAQQVPYSQQLALTAMHIWPDSFSATPGNPARWSYDQGVILKGIEGIWQATGDAKWFKYIEHSMDHYVREDGSIKDYDADHYNIDHLNNGKVLLTIYRVTGKAKYKKAVELLRRQLLTHPRTKEGGFWHKQIYPWQMWLDGLYMGQPFYAEYAQVFGEDTIFNDVTKQFVLMEKNSRDPKTGLLYHGYDESREQQWADKKTGRSPHFWARALGWYGVAMVDALDYFPENHPGRQQIIDILKRFATAVVKVQDAKTGMWYDIVDLPNRKPNYLESSATAMLSYTLAKGARKGYIAQSYATNAKRAFDGLVKYQITKGTDGFTNLEGTVTVSGLGGKPYRDGSFDYYMREKVKQNDPKGMGAFILAANEIEMMPKLSVGKNKTVLDNYFNNEWQKGPGGQQQPFHYVWEERDNNGYYFLGHLFEQNGAVLQTLKTAPAKSNLSKASVYIIVDADTEKETAHPNYITEAYATTIADWVKAGGVLVLMGNNSGNAEQKYINLLAGKFGIKFNGDDQLMVKGSNYEQGAITIDAGNPIFKSAQKIYIKEISSLDVSAPAKTILKKEFNVMATAKHGKGTVFVLGDPWIYNEYVDGRKLPAEYQNFAAASDWVKWLLKNASAK</sequence>
<dbReference type="InterPro" id="IPR012341">
    <property type="entry name" value="6hp_glycosidase-like_sf"/>
</dbReference>
<proteinExistence type="predicted"/>
<keyword evidence="4" id="KW-1185">Reference proteome</keyword>
<dbReference type="InterPro" id="IPR008928">
    <property type="entry name" value="6-hairpin_glycosidase_sf"/>
</dbReference>
<evidence type="ECO:0000313" key="3">
    <source>
        <dbReference type="EMBL" id="MCH5600719.1"/>
    </source>
</evidence>
<dbReference type="Pfam" id="PF07470">
    <property type="entry name" value="Glyco_hydro_88"/>
    <property type="match status" value="1"/>
</dbReference>
<reference evidence="3 4" key="1">
    <citation type="submission" date="2022-02" db="EMBL/GenBank/DDBJ databases">
        <authorList>
            <person name="Min J."/>
        </authorList>
    </citation>
    <scope>NUCLEOTIDE SEQUENCE [LARGE SCALE GENOMIC DNA]</scope>
    <source>
        <strain evidence="3 4">GR10-1</strain>
    </source>
</reference>
<gene>
    <name evidence="3" type="ORF">MKP09_23785</name>
</gene>
<accession>A0ABS9SQN9</accession>
<dbReference type="SUPFAM" id="SSF48208">
    <property type="entry name" value="Six-hairpin glycosidases"/>
    <property type="match status" value="1"/>
</dbReference>
<dbReference type="EMBL" id="JAKWBL010000004">
    <property type="protein sequence ID" value="MCH5600719.1"/>
    <property type="molecule type" value="Genomic_DNA"/>
</dbReference>
<keyword evidence="2" id="KW-0732">Signal</keyword>